<organism evidence="7 8">
    <name type="scientific">Iphiclides podalirius</name>
    <name type="common">scarce swallowtail</name>
    <dbReference type="NCBI Taxonomy" id="110791"/>
    <lineage>
        <taxon>Eukaryota</taxon>
        <taxon>Metazoa</taxon>
        <taxon>Ecdysozoa</taxon>
        <taxon>Arthropoda</taxon>
        <taxon>Hexapoda</taxon>
        <taxon>Insecta</taxon>
        <taxon>Pterygota</taxon>
        <taxon>Neoptera</taxon>
        <taxon>Endopterygota</taxon>
        <taxon>Lepidoptera</taxon>
        <taxon>Glossata</taxon>
        <taxon>Ditrysia</taxon>
        <taxon>Papilionoidea</taxon>
        <taxon>Papilionidae</taxon>
        <taxon>Papilioninae</taxon>
        <taxon>Iphiclides</taxon>
    </lineage>
</organism>
<feature type="region of interest" description="Disordered" evidence="5">
    <location>
        <begin position="1"/>
        <end position="30"/>
    </location>
</feature>
<proteinExistence type="predicted"/>
<dbReference type="InterPro" id="IPR036443">
    <property type="entry name" value="Znf_RanBP2_sf"/>
</dbReference>
<evidence type="ECO:0000256" key="1">
    <source>
        <dbReference type="ARBA" id="ARBA00022723"/>
    </source>
</evidence>
<keyword evidence="8" id="KW-1185">Reference proteome</keyword>
<keyword evidence="3" id="KW-0862">Zinc</keyword>
<sequence length="190" mass="19979">MSVGNKTNDRKGYTQHLALGHGSRSQERDAYGNEVGVSARRVPVAYLLVDVPVGVARHSGAPPAPPAAAAPPPHSLRALHHHVQASPSFLEAMSELPVLLYLCSNEALPLPLECVQPLLEAVRLGDAAAAEQWRAAPQPATLFQLARAAADADAPHGAAGGVWTCAVCTYHNAANLRACEMCAMPRNDGM</sequence>
<keyword evidence="2 4" id="KW-0863">Zinc-finger</keyword>
<evidence type="ECO:0000256" key="5">
    <source>
        <dbReference type="SAM" id="MobiDB-lite"/>
    </source>
</evidence>
<evidence type="ECO:0000256" key="2">
    <source>
        <dbReference type="ARBA" id="ARBA00022771"/>
    </source>
</evidence>
<feature type="non-terminal residue" evidence="7">
    <location>
        <position position="190"/>
    </location>
</feature>
<dbReference type="SUPFAM" id="SSF90209">
    <property type="entry name" value="Ran binding protein zinc finger-like"/>
    <property type="match status" value="1"/>
</dbReference>
<evidence type="ECO:0000256" key="4">
    <source>
        <dbReference type="PROSITE-ProRule" id="PRU00322"/>
    </source>
</evidence>
<evidence type="ECO:0000256" key="3">
    <source>
        <dbReference type="ARBA" id="ARBA00022833"/>
    </source>
</evidence>
<protein>
    <recommendedName>
        <fullName evidence="6">RanBP2-type domain-containing protein</fullName>
    </recommendedName>
</protein>
<dbReference type="Proteomes" id="UP000837857">
    <property type="component" value="Chromosome 10"/>
</dbReference>
<dbReference type="PROSITE" id="PS01358">
    <property type="entry name" value="ZF_RANBP2_1"/>
    <property type="match status" value="1"/>
</dbReference>
<evidence type="ECO:0000313" key="7">
    <source>
        <dbReference type="EMBL" id="CAH2036881.1"/>
    </source>
</evidence>
<dbReference type="EMBL" id="OW152822">
    <property type="protein sequence ID" value="CAH2036881.1"/>
    <property type="molecule type" value="Genomic_DNA"/>
</dbReference>
<reference evidence="7" key="1">
    <citation type="submission" date="2022-03" db="EMBL/GenBank/DDBJ databases">
        <authorList>
            <person name="Martin H S."/>
        </authorList>
    </citation>
    <scope>NUCLEOTIDE SEQUENCE</scope>
</reference>
<feature type="domain" description="RanBP2-type" evidence="6">
    <location>
        <begin position="158"/>
        <end position="188"/>
    </location>
</feature>
<gene>
    <name evidence="7" type="ORF">IPOD504_LOCUS917</name>
</gene>
<name>A0ABN8HRZ8_9NEOP</name>
<keyword evidence="1" id="KW-0479">Metal-binding</keyword>
<dbReference type="SMART" id="SM00547">
    <property type="entry name" value="ZnF_RBZ"/>
    <property type="match status" value="1"/>
</dbReference>
<evidence type="ECO:0000313" key="8">
    <source>
        <dbReference type="Proteomes" id="UP000837857"/>
    </source>
</evidence>
<dbReference type="Gene3D" id="2.30.30.380">
    <property type="entry name" value="Zn-finger domain of Sec23/24"/>
    <property type="match status" value="1"/>
</dbReference>
<dbReference type="InterPro" id="IPR001876">
    <property type="entry name" value="Znf_RanBP2"/>
</dbReference>
<dbReference type="PROSITE" id="PS50199">
    <property type="entry name" value="ZF_RANBP2_2"/>
    <property type="match status" value="1"/>
</dbReference>
<accession>A0ABN8HRZ8</accession>
<evidence type="ECO:0000259" key="6">
    <source>
        <dbReference type="PROSITE" id="PS50199"/>
    </source>
</evidence>